<organism evidence="1 2">
    <name type="scientific">Arctium lappa</name>
    <name type="common">Greater burdock</name>
    <name type="synonym">Lappa major</name>
    <dbReference type="NCBI Taxonomy" id="4217"/>
    <lineage>
        <taxon>Eukaryota</taxon>
        <taxon>Viridiplantae</taxon>
        <taxon>Streptophyta</taxon>
        <taxon>Embryophyta</taxon>
        <taxon>Tracheophyta</taxon>
        <taxon>Spermatophyta</taxon>
        <taxon>Magnoliopsida</taxon>
        <taxon>eudicotyledons</taxon>
        <taxon>Gunneridae</taxon>
        <taxon>Pentapetalae</taxon>
        <taxon>asterids</taxon>
        <taxon>campanulids</taxon>
        <taxon>Asterales</taxon>
        <taxon>Asteraceae</taxon>
        <taxon>Carduoideae</taxon>
        <taxon>Cardueae</taxon>
        <taxon>Arctiinae</taxon>
        <taxon>Arctium</taxon>
    </lineage>
</organism>
<proteinExistence type="predicted"/>
<accession>A0ACB9FJX4</accession>
<reference evidence="1 2" key="2">
    <citation type="journal article" date="2022" name="Mol. Ecol. Resour.">
        <title>The genomes of chicory, endive, great burdock and yacon provide insights into Asteraceae paleo-polyploidization history and plant inulin production.</title>
        <authorList>
            <person name="Fan W."/>
            <person name="Wang S."/>
            <person name="Wang H."/>
            <person name="Wang A."/>
            <person name="Jiang F."/>
            <person name="Liu H."/>
            <person name="Zhao H."/>
            <person name="Xu D."/>
            <person name="Zhang Y."/>
        </authorList>
    </citation>
    <scope>NUCLEOTIDE SEQUENCE [LARGE SCALE GENOMIC DNA]</scope>
    <source>
        <strain evidence="2">cv. Niubang</strain>
    </source>
</reference>
<protein>
    <submittedName>
        <fullName evidence="1">Uncharacterized protein</fullName>
    </submittedName>
</protein>
<comment type="caution">
    <text evidence="1">The sequence shown here is derived from an EMBL/GenBank/DDBJ whole genome shotgun (WGS) entry which is preliminary data.</text>
</comment>
<evidence type="ECO:0000313" key="1">
    <source>
        <dbReference type="EMBL" id="KAI3771093.1"/>
    </source>
</evidence>
<evidence type="ECO:0000313" key="2">
    <source>
        <dbReference type="Proteomes" id="UP001055879"/>
    </source>
</evidence>
<dbReference type="EMBL" id="CM042047">
    <property type="protein sequence ID" value="KAI3771093.1"/>
    <property type="molecule type" value="Genomic_DNA"/>
</dbReference>
<name>A0ACB9FJX4_ARCLA</name>
<sequence>MTTTTIIFRTEASRRKKTKKKKINGSIGGHRTGYRRRFSWMMLKEVGSSISRLTISTIDILKAPRQEPDWAKIVGFKHSPEVNLNLYIIEQGNW</sequence>
<dbReference type="Proteomes" id="UP001055879">
    <property type="component" value="Linkage Group LG01"/>
</dbReference>
<gene>
    <name evidence="1" type="ORF">L6452_02249</name>
</gene>
<reference evidence="2" key="1">
    <citation type="journal article" date="2022" name="Mol. Ecol. Resour.">
        <title>The genomes of chicory, endive, great burdock and yacon provide insights into Asteraceae palaeo-polyploidization history and plant inulin production.</title>
        <authorList>
            <person name="Fan W."/>
            <person name="Wang S."/>
            <person name="Wang H."/>
            <person name="Wang A."/>
            <person name="Jiang F."/>
            <person name="Liu H."/>
            <person name="Zhao H."/>
            <person name="Xu D."/>
            <person name="Zhang Y."/>
        </authorList>
    </citation>
    <scope>NUCLEOTIDE SEQUENCE [LARGE SCALE GENOMIC DNA]</scope>
    <source>
        <strain evidence="2">cv. Niubang</strain>
    </source>
</reference>
<keyword evidence="2" id="KW-1185">Reference proteome</keyword>